<protein>
    <submittedName>
        <fullName evidence="2">VOC family protein</fullName>
    </submittedName>
</protein>
<comment type="caution">
    <text evidence="2">The sequence shown here is derived from an EMBL/GenBank/DDBJ whole genome shotgun (WGS) entry which is preliminary data.</text>
</comment>
<dbReference type="PANTHER" id="PTHR33993">
    <property type="entry name" value="GLYOXALASE-RELATED"/>
    <property type="match status" value="1"/>
</dbReference>
<feature type="domain" description="VOC" evidence="1">
    <location>
        <begin position="4"/>
        <end position="123"/>
    </location>
</feature>
<dbReference type="InterPro" id="IPR052164">
    <property type="entry name" value="Anthracycline_SecMetBiosynth"/>
</dbReference>
<name>A0A4S8NZ49_9HYPH</name>
<dbReference type="InterPro" id="IPR037523">
    <property type="entry name" value="VOC_core"/>
</dbReference>
<dbReference type="SUPFAM" id="SSF54593">
    <property type="entry name" value="Glyoxalase/Bleomycin resistance protein/Dihydroxybiphenyl dioxygenase"/>
    <property type="match status" value="2"/>
</dbReference>
<dbReference type="Proteomes" id="UP000308828">
    <property type="component" value="Unassembled WGS sequence"/>
</dbReference>
<dbReference type="OrthoDB" id="9793039at2"/>
<gene>
    <name evidence="2" type="ORF">FAA97_10210</name>
</gene>
<evidence type="ECO:0000259" key="1">
    <source>
        <dbReference type="PROSITE" id="PS51819"/>
    </source>
</evidence>
<dbReference type="Pfam" id="PF00903">
    <property type="entry name" value="Glyoxalase"/>
    <property type="match status" value="2"/>
</dbReference>
<evidence type="ECO:0000313" key="3">
    <source>
        <dbReference type="Proteomes" id="UP000308828"/>
    </source>
</evidence>
<dbReference type="PANTHER" id="PTHR33993:SF14">
    <property type="entry name" value="GB|AAF24581.1"/>
    <property type="match status" value="1"/>
</dbReference>
<organism evidence="2 3">
    <name type="scientific">Peteryoungia ipomoeae</name>
    <dbReference type="NCBI Taxonomy" id="1210932"/>
    <lineage>
        <taxon>Bacteria</taxon>
        <taxon>Pseudomonadati</taxon>
        <taxon>Pseudomonadota</taxon>
        <taxon>Alphaproteobacteria</taxon>
        <taxon>Hyphomicrobiales</taxon>
        <taxon>Rhizobiaceae</taxon>
        <taxon>Peteryoungia</taxon>
    </lineage>
</organism>
<dbReference type="CDD" id="cd07247">
    <property type="entry name" value="SgaA_N_like"/>
    <property type="match status" value="2"/>
</dbReference>
<dbReference type="RefSeq" id="WP_136598440.1">
    <property type="nucleotide sequence ID" value="NZ_STGV01000003.1"/>
</dbReference>
<feature type="domain" description="VOC" evidence="1">
    <location>
        <begin position="141"/>
        <end position="256"/>
    </location>
</feature>
<accession>A0A4S8NZ49</accession>
<dbReference type="AlphaFoldDB" id="A0A4S8NZ49"/>
<dbReference type="PROSITE" id="PS51819">
    <property type="entry name" value="VOC"/>
    <property type="match status" value="2"/>
</dbReference>
<sequence length="258" mass="28098">MHGTFIWHELMTPDPEAAKAFYGHLLGWEPTDMEMEGFTYTSFAVPGFPFGVAGMMGLTEEMKTQGIPPNWTGYIAVDDVDKMAADYQSNGGVICRPAEDIPGVGRFAVVADPQGAVICVMTPMMEDRSTGTWPTPGSAGTVGWNELMAGDWEKAWDFYSARFGWEKDMAVDMDAMGIYQTFKLGDHGIGGMMTKRPEMPAPYWGYYFIVPAIDAAVEKVKALGGTVLMEPHPVPGGSWIAACVDPQGAHFNLTSSTR</sequence>
<proteinExistence type="predicted"/>
<keyword evidence="3" id="KW-1185">Reference proteome</keyword>
<dbReference type="InterPro" id="IPR029068">
    <property type="entry name" value="Glyas_Bleomycin-R_OHBP_Dase"/>
</dbReference>
<reference evidence="2 3" key="1">
    <citation type="submission" date="2019-04" db="EMBL/GenBank/DDBJ databases">
        <title>Genome sequence of strain shin9-1.</title>
        <authorList>
            <person name="Gao J."/>
            <person name="Sun J."/>
        </authorList>
    </citation>
    <scope>NUCLEOTIDE SEQUENCE [LARGE SCALE GENOMIC DNA]</scope>
    <source>
        <strain evidence="3">shin9-1</strain>
    </source>
</reference>
<dbReference type="EMBL" id="STGV01000003">
    <property type="protein sequence ID" value="THV22997.1"/>
    <property type="molecule type" value="Genomic_DNA"/>
</dbReference>
<dbReference type="Gene3D" id="3.10.180.10">
    <property type="entry name" value="2,3-Dihydroxybiphenyl 1,2-Dioxygenase, domain 1"/>
    <property type="match status" value="2"/>
</dbReference>
<dbReference type="InterPro" id="IPR004360">
    <property type="entry name" value="Glyas_Fos-R_dOase_dom"/>
</dbReference>
<evidence type="ECO:0000313" key="2">
    <source>
        <dbReference type="EMBL" id="THV22997.1"/>
    </source>
</evidence>